<evidence type="ECO:0000256" key="9">
    <source>
        <dbReference type="ARBA" id="ARBA00023167"/>
    </source>
</evidence>
<dbReference type="CDD" id="cd01080">
    <property type="entry name" value="NAD_bind_m-THF_DH_Cyclohyd"/>
    <property type="match status" value="1"/>
</dbReference>
<dbReference type="InterPro" id="IPR020631">
    <property type="entry name" value="THF_DH/CycHdrlase_NAD-bd_dom"/>
</dbReference>
<gene>
    <name evidence="11" type="primary">folD</name>
    <name evidence="14" type="ORF">ACFPCV_37580</name>
</gene>
<reference evidence="15" key="1">
    <citation type="journal article" date="2019" name="Int. J. Syst. Evol. Microbiol.">
        <title>The Global Catalogue of Microorganisms (GCM) 10K type strain sequencing project: providing services to taxonomists for standard genome sequencing and annotation.</title>
        <authorList>
            <consortium name="The Broad Institute Genomics Platform"/>
            <consortium name="The Broad Institute Genome Sequencing Center for Infectious Disease"/>
            <person name="Wu L."/>
            <person name="Ma J."/>
        </authorList>
    </citation>
    <scope>NUCLEOTIDE SEQUENCE [LARGE SCALE GENOMIC DNA]</scope>
    <source>
        <strain evidence="15">ZS-22-S1</strain>
    </source>
</reference>
<protein>
    <recommendedName>
        <fullName evidence="11">Bifunctional protein FolD</fullName>
    </recommendedName>
    <domain>
        <recommendedName>
            <fullName evidence="11">Methylenetetrahydrofolate dehydrogenase</fullName>
            <ecNumber evidence="11">1.5.1.5</ecNumber>
        </recommendedName>
    </domain>
    <domain>
        <recommendedName>
            <fullName evidence="11">Methenyltetrahydrofolate cyclohydrolase</fullName>
            <ecNumber evidence="11">3.5.4.9</ecNumber>
        </recommendedName>
    </domain>
</protein>
<keyword evidence="7 11" id="KW-0560">Oxidoreductase</keyword>
<dbReference type="InterPro" id="IPR036291">
    <property type="entry name" value="NAD(P)-bd_dom_sf"/>
</dbReference>
<evidence type="ECO:0000256" key="7">
    <source>
        <dbReference type="ARBA" id="ARBA00023002"/>
    </source>
</evidence>
<keyword evidence="15" id="KW-1185">Reference proteome</keyword>
<comment type="catalytic activity">
    <reaction evidence="11">
        <text>(6R)-5,10-methenyltetrahydrofolate + H2O = (6R)-10-formyltetrahydrofolate + H(+)</text>
        <dbReference type="Rhea" id="RHEA:23700"/>
        <dbReference type="ChEBI" id="CHEBI:15377"/>
        <dbReference type="ChEBI" id="CHEBI:15378"/>
        <dbReference type="ChEBI" id="CHEBI:57455"/>
        <dbReference type="ChEBI" id="CHEBI:195366"/>
        <dbReference type="EC" id="3.5.4.9"/>
    </reaction>
</comment>
<dbReference type="EC" id="3.5.4.9" evidence="11"/>
<keyword evidence="3 11" id="KW-0028">Amino-acid biosynthesis</keyword>
<name>A0ABV9SFQ5_9PSEU</name>
<evidence type="ECO:0000256" key="10">
    <source>
        <dbReference type="ARBA" id="ARBA00023268"/>
    </source>
</evidence>
<dbReference type="SUPFAM" id="SSF51735">
    <property type="entry name" value="NAD(P)-binding Rossmann-fold domains"/>
    <property type="match status" value="1"/>
</dbReference>
<evidence type="ECO:0000256" key="11">
    <source>
        <dbReference type="HAMAP-Rule" id="MF_01576"/>
    </source>
</evidence>
<keyword evidence="10 11" id="KW-0511">Multifunctional enzyme</keyword>
<comment type="function">
    <text evidence="11">Catalyzes the oxidation of 5,10-methylenetetrahydrofolate to 5,10-methenyltetrahydrofolate and then the hydrolysis of 5,10-methenyltetrahydrofolate to 10-formyltetrahydrofolate.</text>
</comment>
<dbReference type="RefSeq" id="WP_378062180.1">
    <property type="nucleotide sequence ID" value="NZ_JBHSIS010000027.1"/>
</dbReference>
<proteinExistence type="inferred from homology"/>
<dbReference type="HAMAP" id="MF_01576">
    <property type="entry name" value="THF_DHG_CYH"/>
    <property type="match status" value="1"/>
</dbReference>
<feature type="domain" description="Tetrahydrofolate dehydrogenase/cyclohydrolase NAD(P)-binding" evidence="13">
    <location>
        <begin position="140"/>
        <end position="280"/>
    </location>
</feature>
<sequence length="283" mass="28904">MTETRTLSGKDLAADIRSQVAADVKALREHGVEPTLAIVFATSDGGTRWYVSSIVKAAEKAGLRAIERQLPDDSTTADIAAELQRLANDDTVHGIILQTPLPVGVDGGALAALIPFGKDIDGINPLSAGRLVIGESGFAPATAAAVMELLRFHQVPLVGRHAVVVGRSAVVGKPVAQLLLREDATVTVCHSKTADLPEVTREADVLVVAIGRARFITGRHVGAATTVIDVGTNTDDAGNLVGDVDAGSVVGVAAALTPVPGGVGPVTTALLLQHVIAAARAVG</sequence>
<comment type="catalytic activity">
    <reaction evidence="11">
        <text>(6R)-5,10-methylene-5,6,7,8-tetrahydrofolate + NADP(+) = (6R)-5,10-methenyltetrahydrofolate + NADPH</text>
        <dbReference type="Rhea" id="RHEA:22812"/>
        <dbReference type="ChEBI" id="CHEBI:15636"/>
        <dbReference type="ChEBI" id="CHEBI:57455"/>
        <dbReference type="ChEBI" id="CHEBI:57783"/>
        <dbReference type="ChEBI" id="CHEBI:58349"/>
        <dbReference type="EC" id="1.5.1.5"/>
    </reaction>
</comment>
<evidence type="ECO:0000313" key="15">
    <source>
        <dbReference type="Proteomes" id="UP001595859"/>
    </source>
</evidence>
<comment type="pathway">
    <text evidence="1 11">One-carbon metabolism; tetrahydrofolate interconversion.</text>
</comment>
<dbReference type="Proteomes" id="UP001595859">
    <property type="component" value="Unassembled WGS sequence"/>
</dbReference>
<dbReference type="InterPro" id="IPR020630">
    <property type="entry name" value="THF_DH/CycHdrlase_cat_dom"/>
</dbReference>
<keyword evidence="9 11" id="KW-0486">Methionine biosynthesis</keyword>
<comment type="caution">
    <text evidence="11">Lacks conserved residue(s) required for the propagation of feature annotation.</text>
</comment>
<dbReference type="InterPro" id="IPR046346">
    <property type="entry name" value="Aminoacid_DH-like_N_sf"/>
</dbReference>
<dbReference type="SUPFAM" id="SSF53223">
    <property type="entry name" value="Aminoacid dehydrogenase-like, N-terminal domain"/>
    <property type="match status" value="1"/>
</dbReference>
<evidence type="ECO:0000256" key="3">
    <source>
        <dbReference type="ARBA" id="ARBA00022605"/>
    </source>
</evidence>
<dbReference type="Pfam" id="PF02882">
    <property type="entry name" value="THF_DHG_CYH_C"/>
    <property type="match status" value="1"/>
</dbReference>
<evidence type="ECO:0000256" key="6">
    <source>
        <dbReference type="ARBA" id="ARBA00022857"/>
    </source>
</evidence>
<dbReference type="PANTHER" id="PTHR48099:SF5">
    <property type="entry name" value="C-1-TETRAHYDROFOLATE SYNTHASE, CYTOPLASMIC"/>
    <property type="match status" value="1"/>
</dbReference>
<keyword evidence="5 11" id="KW-0378">Hydrolase</keyword>
<comment type="similarity">
    <text evidence="11">Belongs to the tetrahydrofolate dehydrogenase/cyclohydrolase family.</text>
</comment>
<evidence type="ECO:0000256" key="1">
    <source>
        <dbReference type="ARBA" id="ARBA00004777"/>
    </source>
</evidence>
<accession>A0ABV9SFQ5</accession>
<dbReference type="Gene3D" id="3.40.50.10860">
    <property type="entry name" value="Leucine Dehydrogenase, chain A, domain 1"/>
    <property type="match status" value="1"/>
</dbReference>
<keyword evidence="6 11" id="KW-0521">NADP</keyword>
<evidence type="ECO:0000313" key="14">
    <source>
        <dbReference type="EMBL" id="MFC4859240.1"/>
    </source>
</evidence>
<evidence type="ECO:0000256" key="2">
    <source>
        <dbReference type="ARBA" id="ARBA00022563"/>
    </source>
</evidence>
<keyword evidence="8 11" id="KW-0368">Histidine biosynthesis</keyword>
<comment type="subunit">
    <text evidence="11">Homodimer.</text>
</comment>
<dbReference type="Pfam" id="PF00763">
    <property type="entry name" value="THF_DHG_CYH"/>
    <property type="match status" value="1"/>
</dbReference>
<comment type="caution">
    <text evidence="14">The sequence shown here is derived from an EMBL/GenBank/DDBJ whole genome shotgun (WGS) entry which is preliminary data.</text>
</comment>
<evidence type="ECO:0000256" key="5">
    <source>
        <dbReference type="ARBA" id="ARBA00022801"/>
    </source>
</evidence>
<dbReference type="PRINTS" id="PR00085">
    <property type="entry name" value="THFDHDRGNASE"/>
</dbReference>
<keyword evidence="2 11" id="KW-0554">One-carbon metabolism</keyword>
<feature type="binding site" evidence="11">
    <location>
        <position position="232"/>
    </location>
    <ligand>
        <name>NADP(+)</name>
        <dbReference type="ChEBI" id="CHEBI:58349"/>
    </ligand>
</feature>
<keyword evidence="4 11" id="KW-0658">Purine biosynthesis</keyword>
<dbReference type="PANTHER" id="PTHR48099">
    <property type="entry name" value="C-1-TETRAHYDROFOLATE SYNTHASE, CYTOPLASMIC-RELATED"/>
    <property type="match status" value="1"/>
</dbReference>
<dbReference type="InterPro" id="IPR000672">
    <property type="entry name" value="THF_DH/CycHdrlase"/>
</dbReference>
<evidence type="ECO:0000259" key="13">
    <source>
        <dbReference type="Pfam" id="PF02882"/>
    </source>
</evidence>
<dbReference type="EC" id="1.5.1.5" evidence="11"/>
<evidence type="ECO:0000256" key="4">
    <source>
        <dbReference type="ARBA" id="ARBA00022755"/>
    </source>
</evidence>
<dbReference type="Gene3D" id="3.40.50.720">
    <property type="entry name" value="NAD(P)-binding Rossmann-like Domain"/>
    <property type="match status" value="1"/>
</dbReference>
<evidence type="ECO:0000259" key="12">
    <source>
        <dbReference type="Pfam" id="PF00763"/>
    </source>
</evidence>
<feature type="domain" description="Tetrahydrofolate dehydrogenase/cyclohydrolase catalytic" evidence="12">
    <location>
        <begin position="7"/>
        <end position="121"/>
    </location>
</feature>
<dbReference type="EMBL" id="JBHSIS010000027">
    <property type="protein sequence ID" value="MFC4859240.1"/>
    <property type="molecule type" value="Genomic_DNA"/>
</dbReference>
<organism evidence="14 15">
    <name type="scientific">Actinophytocola glycyrrhizae</name>
    <dbReference type="NCBI Taxonomy" id="2044873"/>
    <lineage>
        <taxon>Bacteria</taxon>
        <taxon>Bacillati</taxon>
        <taxon>Actinomycetota</taxon>
        <taxon>Actinomycetes</taxon>
        <taxon>Pseudonocardiales</taxon>
        <taxon>Pseudonocardiaceae</taxon>
    </lineage>
</organism>
<feature type="binding site" evidence="11">
    <location>
        <begin position="166"/>
        <end position="168"/>
    </location>
    <ligand>
        <name>NADP(+)</name>
        <dbReference type="ChEBI" id="CHEBI:58349"/>
    </ligand>
</feature>
<evidence type="ECO:0000256" key="8">
    <source>
        <dbReference type="ARBA" id="ARBA00023102"/>
    </source>
</evidence>